<keyword evidence="3" id="KW-1185">Reference proteome</keyword>
<organism evidence="2 3">
    <name type="scientific">Prosthecobacter debontii</name>
    <dbReference type="NCBI Taxonomy" id="48467"/>
    <lineage>
        <taxon>Bacteria</taxon>
        <taxon>Pseudomonadati</taxon>
        <taxon>Verrucomicrobiota</taxon>
        <taxon>Verrucomicrobiia</taxon>
        <taxon>Verrucomicrobiales</taxon>
        <taxon>Verrucomicrobiaceae</taxon>
        <taxon>Prosthecobacter</taxon>
    </lineage>
</organism>
<dbReference type="InterPro" id="IPR007296">
    <property type="entry name" value="DUF403"/>
</dbReference>
<dbReference type="Pfam" id="PF04168">
    <property type="entry name" value="Alpha-E"/>
    <property type="match status" value="1"/>
</dbReference>
<evidence type="ECO:0000259" key="1">
    <source>
        <dbReference type="Pfam" id="PF04168"/>
    </source>
</evidence>
<dbReference type="EMBL" id="FUYE01000012">
    <property type="protein sequence ID" value="SKB01636.1"/>
    <property type="molecule type" value="Genomic_DNA"/>
</dbReference>
<dbReference type="Proteomes" id="UP000190774">
    <property type="component" value="Unassembled WGS sequence"/>
</dbReference>
<dbReference type="InterPro" id="IPR051680">
    <property type="entry name" value="ATP-dep_Glu-Cys_Ligase-2"/>
</dbReference>
<dbReference type="AlphaFoldDB" id="A0A1T4YIQ8"/>
<reference evidence="3" key="1">
    <citation type="submission" date="2017-02" db="EMBL/GenBank/DDBJ databases">
        <authorList>
            <person name="Varghese N."/>
            <person name="Submissions S."/>
        </authorList>
    </citation>
    <scope>NUCLEOTIDE SEQUENCE [LARGE SCALE GENOMIC DNA]</scope>
    <source>
        <strain evidence="3">ATCC 700200</strain>
    </source>
</reference>
<accession>A0A1T4YIQ8</accession>
<name>A0A1T4YIQ8_9BACT</name>
<gene>
    <name evidence="2" type="ORF">SAMN02745166_03420</name>
</gene>
<dbReference type="STRING" id="48467.SAMN02745166_03420"/>
<dbReference type="PANTHER" id="PTHR34595">
    <property type="entry name" value="BLR5612 PROTEIN"/>
    <property type="match status" value="1"/>
</dbReference>
<proteinExistence type="predicted"/>
<dbReference type="PANTHER" id="PTHR34595:SF7">
    <property type="entry name" value="SLL1039 PROTEIN"/>
    <property type="match status" value="1"/>
</dbReference>
<evidence type="ECO:0000313" key="2">
    <source>
        <dbReference type="EMBL" id="SKB01636.1"/>
    </source>
</evidence>
<evidence type="ECO:0000313" key="3">
    <source>
        <dbReference type="Proteomes" id="UP000190774"/>
    </source>
</evidence>
<sequence>MSKSFSTQEEVARHKQANVMLSRVAGSLYWMSRYLERAENLARLVDVNLQILLDFGQVSDETLKEHWLPILRSTCEEDIFFQLYSTADSDSVMEFVTFRSENPNSLLNCISNARENARQVRDQISSEMWEVLNDAYHFIKSSPPSKIRNGSASAFYDEIKRFSHLFQGITVSTFSRNEGFEFIQFGKYMERADKTTRLLDMKYHILLPKVTDVGGAVDAAQWQAVLRSASAVEPYRRFYVADILVDKVIEFLIFEDTFPRSLMFCLEQMDSFAHSIAGTPQGEYRSDGERRFGKFLNNLHFTTVKDIIGRGLHEFLDEVQIEISAFGDHLYTSFMYHPPVDMQAEIRFHQQQEQQQQHLG</sequence>
<feature type="domain" description="DUF403" evidence="1">
    <location>
        <begin position="20"/>
        <end position="334"/>
    </location>
</feature>
<protein>
    <submittedName>
        <fullName evidence="2">Uncharacterized conserved protein, Alpha-E superfamily</fullName>
    </submittedName>
</protein>
<dbReference type="RefSeq" id="WP_078814615.1">
    <property type="nucleotide sequence ID" value="NZ_FUYE01000012.1"/>
</dbReference>